<keyword evidence="1" id="KW-0812">Transmembrane</keyword>
<evidence type="ECO:0000256" key="1">
    <source>
        <dbReference type="SAM" id="Phobius"/>
    </source>
</evidence>
<evidence type="ECO:0000313" key="3">
    <source>
        <dbReference type="Proteomes" id="UP001337305"/>
    </source>
</evidence>
<accession>A0ABU7XW54</accession>
<feature type="transmembrane region" description="Helical" evidence="1">
    <location>
        <begin position="51"/>
        <end position="70"/>
    </location>
</feature>
<sequence>MKSYEINNNQLILKVRKSPVFIRSVMFLFSFLFFFSPLMGIALSISMGYQFHFGFLIWIGLFGLMGFYMLRISLWNTYGYETIVFDKQKVTYQANYGWFKDGKKLKT</sequence>
<keyword evidence="1" id="KW-1133">Transmembrane helix</keyword>
<organism evidence="2 3">
    <name type="scientific">Flavivirga spongiicola</name>
    <dbReference type="NCBI Taxonomy" id="421621"/>
    <lineage>
        <taxon>Bacteria</taxon>
        <taxon>Pseudomonadati</taxon>
        <taxon>Bacteroidota</taxon>
        <taxon>Flavobacteriia</taxon>
        <taxon>Flavobacteriales</taxon>
        <taxon>Flavobacteriaceae</taxon>
        <taxon>Flavivirga</taxon>
    </lineage>
</organism>
<keyword evidence="3" id="KW-1185">Reference proteome</keyword>
<feature type="transmembrane region" description="Helical" evidence="1">
    <location>
        <begin position="20"/>
        <end position="45"/>
    </location>
</feature>
<dbReference type="RefSeq" id="WP_303307254.1">
    <property type="nucleotide sequence ID" value="NZ_JAODOP010000004.1"/>
</dbReference>
<proteinExistence type="predicted"/>
<dbReference type="EMBL" id="JAODOP010000004">
    <property type="protein sequence ID" value="MEF3834950.1"/>
    <property type="molecule type" value="Genomic_DNA"/>
</dbReference>
<name>A0ABU7XW54_9FLAO</name>
<keyword evidence="1" id="KW-0472">Membrane</keyword>
<protein>
    <submittedName>
        <fullName evidence="2">Uncharacterized protein</fullName>
    </submittedName>
</protein>
<comment type="caution">
    <text evidence="2">The sequence shown here is derived from an EMBL/GenBank/DDBJ whole genome shotgun (WGS) entry which is preliminary data.</text>
</comment>
<gene>
    <name evidence="2" type="ORF">N1F79_17595</name>
</gene>
<reference evidence="2 3" key="1">
    <citation type="submission" date="2022-09" db="EMBL/GenBank/DDBJ databases">
        <title>Genome sequencing of Flavivirga sp. MEBiC05379.</title>
        <authorList>
            <person name="Oh H.-M."/>
            <person name="Kwon K.K."/>
            <person name="Park M.J."/>
            <person name="Yang S.-H."/>
        </authorList>
    </citation>
    <scope>NUCLEOTIDE SEQUENCE [LARGE SCALE GENOMIC DNA]</scope>
    <source>
        <strain evidence="2 3">MEBiC05379</strain>
    </source>
</reference>
<evidence type="ECO:0000313" key="2">
    <source>
        <dbReference type="EMBL" id="MEF3834950.1"/>
    </source>
</evidence>
<dbReference type="Proteomes" id="UP001337305">
    <property type="component" value="Unassembled WGS sequence"/>
</dbReference>